<dbReference type="AlphaFoldDB" id="A0A1L7N5K4"/>
<feature type="compositionally biased region" description="Polar residues" evidence="1">
    <location>
        <begin position="33"/>
        <end position="43"/>
    </location>
</feature>
<protein>
    <submittedName>
        <fullName evidence="2">Uncharacterized protein</fullName>
    </submittedName>
</protein>
<dbReference type="AntiFam" id="ANF00014">
    <property type="entry name" value="tRNA translation"/>
</dbReference>
<dbReference type="EMBL" id="AP015029">
    <property type="protein sequence ID" value="BAW20744.1"/>
    <property type="molecule type" value="Genomic_DNA"/>
</dbReference>
<evidence type="ECO:0000313" key="2">
    <source>
        <dbReference type="EMBL" id="BAW20744.1"/>
    </source>
</evidence>
<gene>
    <name evidence="2" type="ORF">KF715C_ch1710</name>
</gene>
<reference evidence="2 3" key="1">
    <citation type="submission" date="2015-11" db="EMBL/GenBank/DDBJ databases">
        <title>Complete genome sequencing of a biphenyl-degrading bacterium, Pseudomonas putida KF715 (=NBRC110667).</title>
        <authorList>
            <person name="Suenaga H."/>
            <person name="Fujihara N."/>
            <person name="Watanabe T."/>
            <person name="Hirose J."/>
            <person name="Kimura N."/>
            <person name="Yamazoe A."/>
            <person name="Hosoyama A."/>
            <person name="Shimodaira J."/>
            <person name="Furukawa K."/>
        </authorList>
    </citation>
    <scope>NUCLEOTIDE SEQUENCE [LARGE SCALE GENOMIC DNA]</scope>
    <source>
        <strain evidence="2 3">KF715</strain>
    </source>
</reference>
<feature type="region of interest" description="Disordered" evidence="1">
    <location>
        <begin position="29"/>
        <end position="57"/>
    </location>
</feature>
<sequence>MLASSREVAVSFFRCMVARIPSPVIVMGYPSENGKTPTLTPMTRGTGVPETRHVAQTKKPRAKAQGFFDMAHSAGFEPTTPAFGGQYSIQLSYECNAHA</sequence>
<evidence type="ECO:0000256" key="1">
    <source>
        <dbReference type="SAM" id="MobiDB-lite"/>
    </source>
</evidence>
<proteinExistence type="predicted"/>
<name>A0A1L7N5K4_PSEPU</name>
<accession>A0A1L7N5K4</accession>
<organism evidence="2 3">
    <name type="scientific">Pseudomonas putida</name>
    <name type="common">Arthrobacter siderocapsulatus</name>
    <dbReference type="NCBI Taxonomy" id="303"/>
    <lineage>
        <taxon>Bacteria</taxon>
        <taxon>Pseudomonadati</taxon>
        <taxon>Pseudomonadota</taxon>
        <taxon>Gammaproteobacteria</taxon>
        <taxon>Pseudomonadales</taxon>
        <taxon>Pseudomonadaceae</taxon>
        <taxon>Pseudomonas</taxon>
    </lineage>
</organism>
<dbReference type="Proteomes" id="UP000218731">
    <property type="component" value="Chromosome 1"/>
</dbReference>
<evidence type="ECO:0000313" key="3">
    <source>
        <dbReference type="Proteomes" id="UP000218731"/>
    </source>
</evidence>